<evidence type="ECO:0000256" key="4">
    <source>
        <dbReference type="ARBA" id="ARBA00022705"/>
    </source>
</evidence>
<dbReference type="GO" id="GO:0006261">
    <property type="term" value="P:DNA-templated DNA replication"/>
    <property type="evidence" value="ECO:0007669"/>
    <property type="project" value="TreeGrafter"/>
</dbReference>
<dbReference type="OrthoDB" id="9778364at2"/>
<evidence type="ECO:0000256" key="2">
    <source>
        <dbReference type="ARBA" id="ARBA00008959"/>
    </source>
</evidence>
<dbReference type="GO" id="GO:0000731">
    <property type="term" value="P:DNA synthesis involved in DNA repair"/>
    <property type="evidence" value="ECO:0007669"/>
    <property type="project" value="TreeGrafter"/>
</dbReference>
<feature type="domain" description="AAA+ ATPase" evidence="7">
    <location>
        <begin position="46"/>
        <end position="163"/>
    </location>
</feature>
<dbReference type="Pfam" id="PF16193">
    <property type="entry name" value="AAA_assoc_2"/>
    <property type="match status" value="1"/>
</dbReference>
<evidence type="ECO:0000256" key="3">
    <source>
        <dbReference type="ARBA" id="ARBA00020776"/>
    </source>
</evidence>
<dbReference type="CDD" id="cd00009">
    <property type="entry name" value="AAA"/>
    <property type="match status" value="1"/>
</dbReference>
<dbReference type="GO" id="GO:0005524">
    <property type="term" value="F:ATP binding"/>
    <property type="evidence" value="ECO:0007669"/>
    <property type="project" value="UniProtKB-KW"/>
</dbReference>
<sequence>MDLFQSSPQNEPLAARMRPRNLDEYIGQDHIVGKGRLLRRAIKADQLSSLIFYGPPGTGKTTLARVIAGTTSSRFLSLNAVLSGVKQVREAIHEAQELRDIHGRRTILFVDEVHRWNKAQQDALLPWVENGTIILVGATTENPYFEVNSALVSRSRIFQLKQLQTEDLFGVARQAIADKERGYGRWNVIFDEGALEHLVKTADGDARSLLNSLQLAVETTPDSYPPPDNTEIRINLETAEESIQKKVVLYDKEGDYHYDTISAFIKSIRGSDPDAALYWMARMITAGEDPRFILRRMIISAAEDIGMADPQALVMVNAAAQAFDRVGLPEGQFHLTQAAIYLATAPKSNSTMAFFDAVQVVEEEAAREVPNHLRDPSRDKHGFGHGEGYNYPHAYRDHWVAQAYLPEGLKGRIFYQPASQGYEAEIQKEVISRRELQMAAMIDDSLENLTFSPGDKERNSWMRRTRGSAGRFLEEMRQKMFSLLMTERHHKILVWRENSGLLLWEAWRQVPEGGVCAWFQDQKNLNLCEHFLRSLPESERPVFFGGSSEQMFQDLEEIQKQYTRFEAILTRDWISRIPFSQWEKEWEALIKLCTTGSVILCSEPLPAQGSRLSDFLPEGEKDLESWLHIRKAELQVYNEAYPGLASQKSAVALLKKCGASSVEAELLKNSEERILSREQLTNWLNTEKEGSLGFRMMKSLGKENMKAYSEYCLNHLEGAHVNWQSVRVLLKAQF</sequence>
<evidence type="ECO:0000256" key="1">
    <source>
        <dbReference type="ARBA" id="ARBA00002393"/>
    </source>
</evidence>
<dbReference type="InterPro" id="IPR032423">
    <property type="entry name" value="AAA_assoc_2"/>
</dbReference>
<dbReference type="InterPro" id="IPR021886">
    <property type="entry name" value="MgsA_C"/>
</dbReference>
<dbReference type="GO" id="GO:0016887">
    <property type="term" value="F:ATP hydrolysis activity"/>
    <property type="evidence" value="ECO:0007669"/>
    <property type="project" value="InterPro"/>
</dbReference>
<dbReference type="InterPro" id="IPR003959">
    <property type="entry name" value="ATPase_AAA_core"/>
</dbReference>
<dbReference type="GO" id="GO:0008047">
    <property type="term" value="F:enzyme activator activity"/>
    <property type="evidence" value="ECO:0007669"/>
    <property type="project" value="TreeGrafter"/>
</dbReference>
<dbReference type="GO" id="GO:0017116">
    <property type="term" value="F:single-stranded DNA helicase activity"/>
    <property type="evidence" value="ECO:0007669"/>
    <property type="project" value="TreeGrafter"/>
</dbReference>
<keyword evidence="4" id="KW-0235">DNA replication</keyword>
<dbReference type="SUPFAM" id="SSF52540">
    <property type="entry name" value="P-loop containing nucleoside triphosphate hydrolases"/>
    <property type="match status" value="1"/>
</dbReference>
<dbReference type="Pfam" id="PF00004">
    <property type="entry name" value="AAA"/>
    <property type="match status" value="1"/>
</dbReference>
<comment type="similarity">
    <text evidence="2">Belongs to the AAA ATPase family. RarA/MGS1/WRNIP1 subfamily.</text>
</comment>
<dbReference type="Pfam" id="PF12002">
    <property type="entry name" value="MgsA_C"/>
    <property type="match status" value="1"/>
</dbReference>
<gene>
    <name evidence="8" type="ORF">EXM22_12880</name>
</gene>
<dbReference type="PANTHER" id="PTHR13779">
    <property type="entry name" value="WERNER HELICASE-INTERACTING PROTEIN 1 FAMILY MEMBER"/>
    <property type="match status" value="1"/>
</dbReference>
<protein>
    <recommendedName>
        <fullName evidence="3">Replication-associated recombination protein A</fullName>
    </recommendedName>
</protein>
<evidence type="ECO:0000256" key="5">
    <source>
        <dbReference type="ARBA" id="ARBA00022741"/>
    </source>
</evidence>
<dbReference type="Gene3D" id="1.10.8.60">
    <property type="match status" value="1"/>
</dbReference>
<accession>A0A5C1QRY2</accession>
<dbReference type="Proteomes" id="UP000324209">
    <property type="component" value="Chromosome"/>
</dbReference>
<dbReference type="SMART" id="SM00382">
    <property type="entry name" value="AAA"/>
    <property type="match status" value="1"/>
</dbReference>
<dbReference type="KEGG" id="ock:EXM22_12880"/>
<dbReference type="FunFam" id="1.20.272.10:FF:000001">
    <property type="entry name" value="Putative AAA family ATPase"/>
    <property type="match status" value="1"/>
</dbReference>
<dbReference type="Gene3D" id="1.20.272.10">
    <property type="match status" value="1"/>
</dbReference>
<organism evidence="8 9">
    <name type="scientific">Oceanispirochaeta crateris</name>
    <dbReference type="NCBI Taxonomy" id="2518645"/>
    <lineage>
        <taxon>Bacteria</taxon>
        <taxon>Pseudomonadati</taxon>
        <taxon>Spirochaetota</taxon>
        <taxon>Spirochaetia</taxon>
        <taxon>Spirochaetales</taxon>
        <taxon>Spirochaetaceae</taxon>
        <taxon>Oceanispirochaeta</taxon>
    </lineage>
</organism>
<evidence type="ECO:0000313" key="9">
    <source>
        <dbReference type="Proteomes" id="UP000324209"/>
    </source>
</evidence>
<dbReference type="InterPro" id="IPR051314">
    <property type="entry name" value="AAA_ATPase_RarA/MGS1/WRNIP1"/>
</dbReference>
<dbReference type="FunFam" id="3.40.50.300:FF:000137">
    <property type="entry name" value="Replication-associated recombination protein A"/>
    <property type="match status" value="1"/>
</dbReference>
<dbReference type="CDD" id="cd18139">
    <property type="entry name" value="HLD_clamp_RarA"/>
    <property type="match status" value="1"/>
</dbReference>
<keyword evidence="9" id="KW-1185">Reference proteome</keyword>
<reference evidence="8 9" key="1">
    <citation type="submission" date="2019-02" db="EMBL/GenBank/DDBJ databases">
        <title>Complete Genome Sequence and Methylome Analysis of free living Spirochaetas.</title>
        <authorList>
            <person name="Fomenkov A."/>
            <person name="Dubinina G."/>
            <person name="Leshcheva N."/>
            <person name="Mikheeva N."/>
            <person name="Grabovich M."/>
            <person name="Vincze T."/>
            <person name="Roberts R.J."/>
        </authorList>
    </citation>
    <scope>NUCLEOTIDE SEQUENCE [LARGE SCALE GENOMIC DNA]</scope>
    <source>
        <strain evidence="8 9">K2</strain>
    </source>
</reference>
<dbReference type="RefSeq" id="WP_149486921.1">
    <property type="nucleotide sequence ID" value="NZ_CP036150.1"/>
</dbReference>
<keyword evidence="5" id="KW-0547">Nucleotide-binding</keyword>
<evidence type="ECO:0000313" key="8">
    <source>
        <dbReference type="EMBL" id="QEN08842.1"/>
    </source>
</evidence>
<name>A0A5C1QRY2_9SPIO</name>
<dbReference type="NCBIfam" id="NF009881">
    <property type="entry name" value="PRK13341.1-2"/>
    <property type="match status" value="1"/>
</dbReference>
<keyword evidence="6" id="KW-0067">ATP-binding</keyword>
<dbReference type="NCBIfam" id="NF009883">
    <property type="entry name" value="PRK13341.1-4"/>
    <property type="match status" value="1"/>
</dbReference>
<dbReference type="PANTHER" id="PTHR13779:SF7">
    <property type="entry name" value="ATPASE WRNIP1"/>
    <property type="match status" value="1"/>
</dbReference>
<evidence type="ECO:0000259" key="7">
    <source>
        <dbReference type="SMART" id="SM00382"/>
    </source>
</evidence>
<dbReference type="SUPFAM" id="SSF48019">
    <property type="entry name" value="post-AAA+ oligomerization domain-like"/>
    <property type="match status" value="1"/>
</dbReference>
<proteinExistence type="inferred from homology"/>
<dbReference type="EMBL" id="CP036150">
    <property type="protein sequence ID" value="QEN08842.1"/>
    <property type="molecule type" value="Genomic_DNA"/>
</dbReference>
<dbReference type="InterPro" id="IPR008921">
    <property type="entry name" value="DNA_pol3_clamp-load_cplx_C"/>
</dbReference>
<comment type="function">
    <text evidence="1">DNA-dependent ATPase that plays important roles in cellular responses to stalled DNA replication processes.</text>
</comment>
<dbReference type="AlphaFoldDB" id="A0A5C1QRY2"/>
<dbReference type="PRINTS" id="PR00830">
    <property type="entry name" value="ENDOLAPTASE"/>
</dbReference>
<dbReference type="GO" id="GO:0003677">
    <property type="term" value="F:DNA binding"/>
    <property type="evidence" value="ECO:0007669"/>
    <property type="project" value="InterPro"/>
</dbReference>
<dbReference type="Gene3D" id="1.10.3710.10">
    <property type="entry name" value="DNA polymerase III clamp loader subunits, C-terminal domain"/>
    <property type="match status" value="1"/>
</dbReference>
<dbReference type="InterPro" id="IPR027417">
    <property type="entry name" value="P-loop_NTPase"/>
</dbReference>
<dbReference type="Gene3D" id="3.40.50.300">
    <property type="entry name" value="P-loop containing nucleotide triphosphate hydrolases"/>
    <property type="match status" value="1"/>
</dbReference>
<evidence type="ECO:0000256" key="6">
    <source>
        <dbReference type="ARBA" id="ARBA00022840"/>
    </source>
</evidence>
<dbReference type="InterPro" id="IPR003593">
    <property type="entry name" value="AAA+_ATPase"/>
</dbReference>